<feature type="transmembrane region" description="Helical" evidence="9">
    <location>
        <begin position="88"/>
        <end position="106"/>
    </location>
</feature>
<dbReference type="InterPro" id="IPR020846">
    <property type="entry name" value="MFS_dom"/>
</dbReference>
<feature type="transmembrane region" description="Helical" evidence="9">
    <location>
        <begin position="361"/>
        <end position="387"/>
    </location>
</feature>
<feature type="transmembrane region" description="Helical" evidence="9">
    <location>
        <begin position="30"/>
        <end position="50"/>
    </location>
</feature>
<reference evidence="11" key="1">
    <citation type="submission" date="2021-12" db="EMBL/GenBank/DDBJ databases">
        <authorList>
            <person name="Zaccaron A."/>
            <person name="Stergiopoulos I."/>
        </authorList>
    </citation>
    <scope>NUCLEOTIDE SEQUENCE</scope>
    <source>
        <strain evidence="11">Race5_Kim</strain>
    </source>
</reference>
<dbReference type="CDD" id="cd17356">
    <property type="entry name" value="MFS_HXT"/>
    <property type="match status" value="1"/>
</dbReference>
<dbReference type="PRINTS" id="PR00171">
    <property type="entry name" value="SUGRTRNSPORT"/>
</dbReference>
<dbReference type="GO" id="GO:0005351">
    <property type="term" value="F:carbohydrate:proton symporter activity"/>
    <property type="evidence" value="ECO:0007669"/>
    <property type="project" value="TreeGrafter"/>
</dbReference>
<evidence type="ECO:0000256" key="9">
    <source>
        <dbReference type="SAM" id="Phobius"/>
    </source>
</evidence>
<dbReference type="PROSITE" id="PS50850">
    <property type="entry name" value="MFS"/>
    <property type="match status" value="1"/>
</dbReference>
<dbReference type="PROSITE" id="PS00217">
    <property type="entry name" value="SUGAR_TRANSPORT_2"/>
    <property type="match status" value="1"/>
</dbReference>
<dbReference type="FunFam" id="1.20.1250.20:FF:000044">
    <property type="entry name" value="Hexose transporter Hxt3p"/>
    <property type="match status" value="1"/>
</dbReference>
<keyword evidence="6 9" id="KW-0472">Membrane</keyword>
<dbReference type="EMBL" id="CP090169">
    <property type="protein sequence ID" value="UJO19818.1"/>
    <property type="molecule type" value="Genomic_DNA"/>
</dbReference>
<keyword evidence="4 9" id="KW-0812">Transmembrane</keyword>
<evidence type="ECO:0000313" key="12">
    <source>
        <dbReference type="Proteomes" id="UP000756132"/>
    </source>
</evidence>
<feature type="transmembrane region" description="Helical" evidence="9">
    <location>
        <begin position="57"/>
        <end position="76"/>
    </location>
</feature>
<feature type="transmembrane region" description="Helical" evidence="9">
    <location>
        <begin position="408"/>
        <end position="425"/>
    </location>
</feature>
<accession>A0A9Q8PC94</accession>
<feature type="transmembrane region" description="Helical" evidence="9">
    <location>
        <begin position="301"/>
        <end position="318"/>
    </location>
</feature>
<reference evidence="11" key="2">
    <citation type="journal article" date="2022" name="Microb. Genom.">
        <title>A chromosome-scale genome assembly of the tomato pathogen Cladosporium fulvum reveals a compartmentalized genome architecture and the presence of a dispensable chromosome.</title>
        <authorList>
            <person name="Zaccaron A.Z."/>
            <person name="Chen L.H."/>
            <person name="Samaras A."/>
            <person name="Stergiopoulos I."/>
        </authorList>
    </citation>
    <scope>NUCLEOTIDE SEQUENCE</scope>
    <source>
        <strain evidence="11">Race5_Kim</strain>
    </source>
</reference>
<dbReference type="InterPro" id="IPR003663">
    <property type="entry name" value="Sugar/inositol_transpt"/>
</dbReference>
<evidence type="ECO:0000256" key="7">
    <source>
        <dbReference type="RuleBase" id="RU003346"/>
    </source>
</evidence>
<feature type="region of interest" description="Disordered" evidence="8">
    <location>
        <begin position="498"/>
        <end position="536"/>
    </location>
</feature>
<dbReference type="InterPro" id="IPR036259">
    <property type="entry name" value="MFS_trans_sf"/>
</dbReference>
<dbReference type="InterPro" id="IPR005828">
    <property type="entry name" value="MFS_sugar_transport-like"/>
</dbReference>
<dbReference type="KEGG" id="ffu:CLAFUR5_10568"/>
<evidence type="ECO:0000259" key="10">
    <source>
        <dbReference type="PROSITE" id="PS50850"/>
    </source>
</evidence>
<dbReference type="PROSITE" id="PS00216">
    <property type="entry name" value="SUGAR_TRANSPORT_1"/>
    <property type="match status" value="1"/>
</dbReference>
<organism evidence="11 12">
    <name type="scientific">Passalora fulva</name>
    <name type="common">Tomato leaf mold</name>
    <name type="synonym">Cladosporium fulvum</name>
    <dbReference type="NCBI Taxonomy" id="5499"/>
    <lineage>
        <taxon>Eukaryota</taxon>
        <taxon>Fungi</taxon>
        <taxon>Dikarya</taxon>
        <taxon>Ascomycota</taxon>
        <taxon>Pezizomycotina</taxon>
        <taxon>Dothideomycetes</taxon>
        <taxon>Dothideomycetidae</taxon>
        <taxon>Mycosphaerellales</taxon>
        <taxon>Mycosphaerellaceae</taxon>
        <taxon>Fulvia</taxon>
    </lineage>
</organism>
<evidence type="ECO:0000256" key="2">
    <source>
        <dbReference type="ARBA" id="ARBA00010992"/>
    </source>
</evidence>
<feature type="compositionally biased region" description="Basic and acidic residues" evidence="8">
    <location>
        <begin position="499"/>
        <end position="515"/>
    </location>
</feature>
<evidence type="ECO:0000256" key="5">
    <source>
        <dbReference type="ARBA" id="ARBA00022989"/>
    </source>
</evidence>
<dbReference type="Proteomes" id="UP000756132">
    <property type="component" value="Chromosome 7"/>
</dbReference>
<feature type="transmembrane region" description="Helical" evidence="9">
    <location>
        <begin position="327"/>
        <end position="349"/>
    </location>
</feature>
<dbReference type="Gene3D" id="1.20.1250.20">
    <property type="entry name" value="MFS general substrate transporter like domains"/>
    <property type="match status" value="1"/>
</dbReference>
<feature type="transmembrane region" description="Helical" evidence="9">
    <location>
        <begin position="144"/>
        <end position="161"/>
    </location>
</feature>
<evidence type="ECO:0000256" key="8">
    <source>
        <dbReference type="SAM" id="MobiDB-lite"/>
    </source>
</evidence>
<gene>
    <name evidence="11" type="ORF">CLAFUR5_10568</name>
</gene>
<dbReference type="GeneID" id="71990446"/>
<evidence type="ECO:0000313" key="11">
    <source>
        <dbReference type="EMBL" id="UJO19818.1"/>
    </source>
</evidence>
<protein>
    <submittedName>
        <fullName evidence="11">High-affinity fructose transporter</fullName>
    </submittedName>
</protein>
<dbReference type="Pfam" id="PF00083">
    <property type="entry name" value="Sugar_tr"/>
    <property type="match status" value="2"/>
</dbReference>
<evidence type="ECO:0000256" key="4">
    <source>
        <dbReference type="ARBA" id="ARBA00022692"/>
    </source>
</evidence>
<dbReference type="AlphaFoldDB" id="A0A9Q8PC94"/>
<feature type="domain" description="Major facilitator superfamily (MFS) profile" evidence="10">
    <location>
        <begin position="1"/>
        <end position="452"/>
    </location>
</feature>
<proteinExistence type="inferred from homology"/>
<comment type="subcellular location">
    <subcellularLocation>
        <location evidence="1">Membrane</location>
        <topology evidence="1">Multi-pass membrane protein</topology>
    </subcellularLocation>
</comment>
<sequence length="536" mass="59556">MPDFLERFGQQYQTGERAGEFYFSNVRSGLIVGMLSIGTLIGALIGGPLADVIGRKYSIVVWCVVFCVGNTVMISATDHWYQVMMGRWVAGLSVGGLSLLVPMYMAETGPRHIRGALISCYQASPPSPLPLHPPLTLPTNTPQLFITFGIFLAACINFGCYEHQRFSAASWRIPMGVGYIWAVILGVGILAFPETPRFQYRQGKIEDAKATMMRVYGAPENHYAIHVELEEIEQKLRAEAKQGSAVQEWYRMMFAPKMAYRILLGVGLQMFQQLTGANYFFYYGTVIFQGTGINNSFVTQMILNGINFGTTFYGLYIVEHYGRRKSLIVGSTWMFIMFLIFASIGHFSLDRDDPSNTESAATAMIVMAAFFIFGFATTWGPMIWTICGELYPSRYRAKGMALSTASNWLWNFLLAFFTPFITSAIDFRYGYVFAGCNVLGGLIIYFFVMEGQGRTLEEIDTMYLSNVLPWNSSKWEAPPPEEIARIRKEAGTEVVGEEGDVKGVDVHQEKAEERGVAAPGVGGEGLGNGVGKETTV</sequence>
<name>A0A9Q8PC94_PASFU</name>
<evidence type="ECO:0000256" key="6">
    <source>
        <dbReference type="ARBA" id="ARBA00023136"/>
    </source>
</evidence>
<dbReference type="OrthoDB" id="2241241at2759"/>
<keyword evidence="5 9" id="KW-1133">Transmembrane helix</keyword>
<dbReference type="PANTHER" id="PTHR48022">
    <property type="entry name" value="PLASTIDIC GLUCOSE TRANSPORTER 4"/>
    <property type="match status" value="1"/>
</dbReference>
<dbReference type="SUPFAM" id="SSF103473">
    <property type="entry name" value="MFS general substrate transporter"/>
    <property type="match status" value="1"/>
</dbReference>
<dbReference type="InterPro" id="IPR005829">
    <property type="entry name" value="Sugar_transporter_CS"/>
</dbReference>
<evidence type="ECO:0000256" key="3">
    <source>
        <dbReference type="ARBA" id="ARBA00022448"/>
    </source>
</evidence>
<feature type="transmembrane region" description="Helical" evidence="9">
    <location>
        <begin position="173"/>
        <end position="192"/>
    </location>
</feature>
<dbReference type="InterPro" id="IPR050360">
    <property type="entry name" value="MFS_Sugar_Transporters"/>
</dbReference>
<dbReference type="GO" id="GO:0016020">
    <property type="term" value="C:membrane"/>
    <property type="evidence" value="ECO:0007669"/>
    <property type="project" value="UniProtKB-SubCell"/>
</dbReference>
<feature type="transmembrane region" description="Helical" evidence="9">
    <location>
        <begin position="431"/>
        <end position="448"/>
    </location>
</feature>
<evidence type="ECO:0000256" key="1">
    <source>
        <dbReference type="ARBA" id="ARBA00004141"/>
    </source>
</evidence>
<feature type="transmembrane region" description="Helical" evidence="9">
    <location>
        <begin position="259"/>
        <end position="281"/>
    </location>
</feature>
<comment type="similarity">
    <text evidence="2 7">Belongs to the major facilitator superfamily. Sugar transporter (TC 2.A.1.1) family.</text>
</comment>
<keyword evidence="3 7" id="KW-0813">Transport</keyword>
<feature type="compositionally biased region" description="Gly residues" evidence="8">
    <location>
        <begin position="520"/>
        <end position="530"/>
    </location>
</feature>
<dbReference type="PANTHER" id="PTHR48022:SF91">
    <property type="entry name" value="MAJOR FACILITATOR SUPERFAMILY (MFS) PROFILE DOMAIN-CONTAINING PROTEIN-RELATED"/>
    <property type="match status" value="1"/>
</dbReference>
<dbReference type="NCBIfam" id="TIGR00879">
    <property type="entry name" value="SP"/>
    <property type="match status" value="1"/>
</dbReference>
<dbReference type="RefSeq" id="XP_047764184.1">
    <property type="nucleotide sequence ID" value="XM_047909716.1"/>
</dbReference>
<keyword evidence="12" id="KW-1185">Reference proteome</keyword>